<organism evidence="1 2">
    <name type="scientific">Trametes sanguinea</name>
    <dbReference type="NCBI Taxonomy" id="158606"/>
    <lineage>
        <taxon>Eukaryota</taxon>
        <taxon>Fungi</taxon>
        <taxon>Dikarya</taxon>
        <taxon>Basidiomycota</taxon>
        <taxon>Agaricomycotina</taxon>
        <taxon>Agaricomycetes</taxon>
        <taxon>Polyporales</taxon>
        <taxon>Polyporaceae</taxon>
        <taxon>Trametes</taxon>
    </lineage>
</organism>
<comment type="caution">
    <text evidence="1">The sequence shown here is derived from an EMBL/GenBank/DDBJ whole genome shotgun (WGS) entry which is preliminary data.</text>
</comment>
<name>A0ACC1Q7E9_9APHY</name>
<protein>
    <submittedName>
        <fullName evidence="1">Uncharacterized protein</fullName>
    </submittedName>
</protein>
<dbReference type="EMBL" id="JANSHE010000450">
    <property type="protein sequence ID" value="KAJ3010699.1"/>
    <property type="molecule type" value="Genomic_DNA"/>
</dbReference>
<sequence length="780" mass="87592">MTRLSTAKCQKILDLYQPVNGEPLSLSDIARHIHCDCSTVQASLAFSLSKTSENSYSPLIVAERSTQPMPNDRSLRMPVPEHSHSSLPLDSNGLKEVKARLTSLGTSFLVLREAEEKSLSGDASPLVGSDASTGSRAPWTPRCTITSSRSPSWHDNDPKHTAHLVQEWLEHQNLLVLPWPPSSPDLNIIENVWAEIKKHLKTYRPRPRNAEELWRVVQKLWYGMDKSFIQGLYHSLPGRVKTVKARKGLIILANIHAKSEWPAMGTQHMQSTEDTLLAYITSIGSKPDTGKLQAEFCQEWQVQLVYRPPRCYPPRPHHRPQLDLHNLQTAAMDEEYDVIVLGTGLTECILSGLLSVEGKKVLHMDRNDYYGGDSASLNLTQLYRKFRPDQAPPADLGRDRDYAVDLIPKFIIANGELTRILVHTDVTRYLEFKQIAGSFVYRDGKISKVPSTEMEAVKSPLMGLFEKRRAKKFFEFLQNWKEDDPNTHQGLDLDKHTMSQVYEKFGLEPGTQDFIGHAMALYLDDDYKTKPARPTYERIVLYTSSMARYGKSPYIYPLYGLGELPQAFARLSAIYGGTYMLDKHIDEIVTDADGKFVGVRSGNETVKAKQVVGDPSYFGAGKPTEGGKVRVVEEGKVIRAICFLKHPIPGTDDADSAQIIIPQNQVGRRNDIYIAMVSSTHNVCAKDVYVAIVSTIVETDRPEQEIAPGLQLLGPIYDKFVSVSSIYTPTSGGQSDNIFITRSYDATSHFETVVDDVHDVWKRMMGKDLTLQKRNVEVEA</sequence>
<dbReference type="Proteomes" id="UP001144978">
    <property type="component" value="Unassembled WGS sequence"/>
</dbReference>
<evidence type="ECO:0000313" key="2">
    <source>
        <dbReference type="Proteomes" id="UP001144978"/>
    </source>
</evidence>
<evidence type="ECO:0000313" key="1">
    <source>
        <dbReference type="EMBL" id="KAJ3010699.1"/>
    </source>
</evidence>
<gene>
    <name evidence="1" type="ORF">NUW54_g2396</name>
</gene>
<accession>A0ACC1Q7E9</accession>
<proteinExistence type="predicted"/>
<keyword evidence="2" id="KW-1185">Reference proteome</keyword>
<reference evidence="1" key="1">
    <citation type="submission" date="2022-08" db="EMBL/GenBank/DDBJ databases">
        <title>Genome Sequence of Pycnoporus sanguineus.</title>
        <authorList>
            <person name="Buettner E."/>
        </authorList>
    </citation>
    <scope>NUCLEOTIDE SEQUENCE</scope>
    <source>
        <strain evidence="1">CG-C14</strain>
    </source>
</reference>